<dbReference type="OrthoDB" id="9792731at2"/>
<keyword evidence="6" id="KW-1185">Reference proteome</keyword>
<dbReference type="GO" id="GO:0004190">
    <property type="term" value="F:aspartic-type endopeptidase activity"/>
    <property type="evidence" value="ECO:0007669"/>
    <property type="project" value="UniProtKB-KW"/>
</dbReference>
<dbReference type="GO" id="GO:0016485">
    <property type="term" value="P:protein processing"/>
    <property type="evidence" value="ECO:0007669"/>
    <property type="project" value="TreeGrafter"/>
</dbReference>
<evidence type="ECO:0000256" key="1">
    <source>
        <dbReference type="ARBA" id="ARBA00006814"/>
    </source>
</evidence>
<keyword evidence="2" id="KW-0645">Protease</keyword>
<organism evidence="5 6">
    <name type="scientific">Candidatus Marinarcus aquaticus</name>
    <dbReference type="NCBI Taxonomy" id="2044504"/>
    <lineage>
        <taxon>Bacteria</taxon>
        <taxon>Pseudomonadati</taxon>
        <taxon>Campylobacterota</taxon>
        <taxon>Epsilonproteobacteria</taxon>
        <taxon>Campylobacterales</taxon>
        <taxon>Arcobacteraceae</taxon>
        <taxon>Candidatus Marinarcus</taxon>
    </lineage>
</organism>
<dbReference type="RefSeq" id="WP_128994976.1">
    <property type="nucleotide sequence ID" value="NZ_PDKN01000001.1"/>
</dbReference>
<dbReference type="Gene3D" id="3.40.50.1450">
    <property type="entry name" value="HybD-like"/>
    <property type="match status" value="1"/>
</dbReference>
<name>A0A4Q0XTJ3_9BACT</name>
<dbReference type="EMBL" id="PDKN01000001">
    <property type="protein sequence ID" value="RXJ60840.1"/>
    <property type="molecule type" value="Genomic_DNA"/>
</dbReference>
<dbReference type="NCBIfam" id="TIGR00072">
    <property type="entry name" value="hydrog_prot"/>
    <property type="match status" value="1"/>
</dbReference>
<keyword evidence="4" id="KW-0378">Hydrolase</keyword>
<evidence type="ECO:0000256" key="2">
    <source>
        <dbReference type="ARBA" id="ARBA00022670"/>
    </source>
</evidence>
<comment type="caution">
    <text evidence="5">The sequence shown here is derived from an EMBL/GenBank/DDBJ whole genome shotgun (WGS) entry which is preliminary data.</text>
</comment>
<dbReference type="PRINTS" id="PR00446">
    <property type="entry name" value="HYDRGNUPTAKE"/>
</dbReference>
<dbReference type="AlphaFoldDB" id="A0A4Q0XTJ3"/>
<accession>A0A4Q0XTJ3</accession>
<dbReference type="InterPro" id="IPR023430">
    <property type="entry name" value="Pept_HybD-like_dom_sf"/>
</dbReference>
<gene>
    <name evidence="5" type="ORF">CRV04_02160</name>
</gene>
<reference evidence="5 6" key="1">
    <citation type="submission" date="2017-10" db="EMBL/GenBank/DDBJ databases">
        <title>Genomics of the genus Arcobacter.</title>
        <authorList>
            <person name="Perez-Cataluna A."/>
            <person name="Figueras M.J."/>
        </authorList>
    </citation>
    <scope>NUCLEOTIDE SEQUENCE [LARGE SCALE GENOMIC DNA]</scope>
    <source>
        <strain evidence="5 6">CECT 8987</strain>
    </source>
</reference>
<dbReference type="PANTHER" id="PTHR30302">
    <property type="entry name" value="HYDROGENASE 1 MATURATION PROTEASE"/>
    <property type="match status" value="1"/>
</dbReference>
<dbReference type="Pfam" id="PF01750">
    <property type="entry name" value="HycI"/>
    <property type="match status" value="1"/>
</dbReference>
<dbReference type="Proteomes" id="UP000290657">
    <property type="component" value="Unassembled WGS sequence"/>
</dbReference>
<dbReference type="InterPro" id="IPR000671">
    <property type="entry name" value="Peptidase_A31"/>
</dbReference>
<dbReference type="FunFam" id="3.40.50.1450:FF:000005">
    <property type="entry name" value="Hydrogenase maturation protease HycI"/>
    <property type="match status" value="1"/>
</dbReference>
<evidence type="ECO:0000313" key="5">
    <source>
        <dbReference type="EMBL" id="RXJ60840.1"/>
    </source>
</evidence>
<sequence length="193" mass="21911">MGKRGLNVLLLGIGNILFQDEGMGAHFIHYMDEKFEFRSKENNTLSIVDGGTLAQRLIPEIVKYDEVIIVDCVDAINSKPGDVYFFDYNNTPLEVNWQGSAHEVEMLQTLNMIDMSRDLPSTNVLGIIPKRVADDTTFELSTEIIDAVETMQNCVIEHLKKLGIESHVRNEHITIKQMAQMSYKREIINNPVV</sequence>
<evidence type="ECO:0000256" key="3">
    <source>
        <dbReference type="ARBA" id="ARBA00022750"/>
    </source>
</evidence>
<keyword evidence="3" id="KW-0064">Aspartyl protease</keyword>
<dbReference type="PANTHER" id="PTHR30302:SF1">
    <property type="entry name" value="HYDROGENASE 2 MATURATION PROTEASE"/>
    <property type="match status" value="1"/>
</dbReference>
<protein>
    <submittedName>
        <fullName evidence="5">Hydrogenase expression/formation protein</fullName>
    </submittedName>
</protein>
<dbReference type="GO" id="GO:0008047">
    <property type="term" value="F:enzyme activator activity"/>
    <property type="evidence" value="ECO:0007669"/>
    <property type="project" value="InterPro"/>
</dbReference>
<dbReference type="SUPFAM" id="SSF53163">
    <property type="entry name" value="HybD-like"/>
    <property type="match status" value="1"/>
</dbReference>
<evidence type="ECO:0000313" key="6">
    <source>
        <dbReference type="Proteomes" id="UP000290657"/>
    </source>
</evidence>
<comment type="similarity">
    <text evidence="1">Belongs to the peptidase A31 family.</text>
</comment>
<proteinExistence type="inferred from homology"/>
<dbReference type="CDD" id="cd06062">
    <property type="entry name" value="H2MP_MemB-H2up"/>
    <property type="match status" value="1"/>
</dbReference>
<evidence type="ECO:0000256" key="4">
    <source>
        <dbReference type="ARBA" id="ARBA00022801"/>
    </source>
</evidence>